<evidence type="ECO:0000256" key="4">
    <source>
        <dbReference type="ARBA" id="ARBA00022679"/>
    </source>
</evidence>
<keyword evidence="7" id="KW-0594">Phospholipid biosynthesis</keyword>
<dbReference type="PANTHER" id="PTHR10434">
    <property type="entry name" value="1-ACYL-SN-GLYCEROL-3-PHOSPHATE ACYLTRANSFERASE"/>
    <property type="match status" value="1"/>
</dbReference>
<evidence type="ECO:0000256" key="8">
    <source>
        <dbReference type="SAM" id="Phobius"/>
    </source>
</evidence>
<feature type="signal peptide" evidence="9">
    <location>
        <begin position="1"/>
        <end position="20"/>
    </location>
</feature>
<evidence type="ECO:0000256" key="9">
    <source>
        <dbReference type="SAM" id="SignalP"/>
    </source>
</evidence>
<comment type="catalytic activity">
    <reaction evidence="7">
        <text>a 1-acyl-sn-glycero-3-phosphate + an acyl-CoA = a 1,2-diacyl-sn-glycero-3-phosphate + CoA</text>
        <dbReference type="Rhea" id="RHEA:19709"/>
        <dbReference type="ChEBI" id="CHEBI:57287"/>
        <dbReference type="ChEBI" id="CHEBI:57970"/>
        <dbReference type="ChEBI" id="CHEBI:58342"/>
        <dbReference type="ChEBI" id="CHEBI:58608"/>
        <dbReference type="EC" id="2.3.1.51"/>
    </reaction>
</comment>
<feature type="chain" id="PRO_5030160777" description="1-acyl-sn-glycerol-3-phosphate acyltransferase" evidence="9">
    <location>
        <begin position="21"/>
        <end position="334"/>
    </location>
</feature>
<evidence type="ECO:0000256" key="6">
    <source>
        <dbReference type="ARBA" id="ARBA00023315"/>
    </source>
</evidence>
<evidence type="ECO:0000256" key="7">
    <source>
        <dbReference type="RuleBase" id="RU361267"/>
    </source>
</evidence>
<keyword evidence="8" id="KW-0812">Transmembrane</keyword>
<feature type="transmembrane region" description="Helical" evidence="8">
    <location>
        <begin position="91"/>
        <end position="114"/>
    </location>
</feature>
<evidence type="ECO:0000256" key="3">
    <source>
        <dbReference type="ARBA" id="ARBA00022516"/>
    </source>
</evidence>
<organism evidence="11">
    <name type="scientific">Heterosigma akashiwo</name>
    <name type="common">Chromophytic alga</name>
    <name type="synonym">Heterosigma carterae</name>
    <dbReference type="NCBI Taxonomy" id="2829"/>
    <lineage>
        <taxon>Eukaryota</taxon>
        <taxon>Sar</taxon>
        <taxon>Stramenopiles</taxon>
        <taxon>Ochrophyta</taxon>
        <taxon>Raphidophyceae</taxon>
        <taxon>Chattonellales</taxon>
        <taxon>Chattonellaceae</taxon>
        <taxon>Heterosigma</taxon>
    </lineage>
</organism>
<keyword evidence="5 7" id="KW-0443">Lipid metabolism</keyword>
<keyword evidence="8" id="KW-0472">Membrane</keyword>
<accession>A0A6V1PY80</accession>
<keyword evidence="6 7" id="KW-0012">Acyltransferase</keyword>
<evidence type="ECO:0000313" key="11">
    <source>
        <dbReference type="EMBL" id="CAE0630848.1"/>
    </source>
</evidence>
<dbReference type="NCBIfam" id="TIGR00530">
    <property type="entry name" value="AGP_acyltrn"/>
    <property type="match status" value="1"/>
</dbReference>
<dbReference type="EC" id="2.3.1.51" evidence="7"/>
<keyword evidence="3 7" id="KW-0444">Lipid biosynthesis</keyword>
<evidence type="ECO:0000256" key="2">
    <source>
        <dbReference type="ARBA" id="ARBA00008655"/>
    </source>
</evidence>
<reference evidence="11" key="1">
    <citation type="submission" date="2021-01" db="EMBL/GenBank/DDBJ databases">
        <authorList>
            <person name="Corre E."/>
            <person name="Pelletier E."/>
            <person name="Niang G."/>
            <person name="Scheremetjew M."/>
            <person name="Finn R."/>
            <person name="Kale V."/>
            <person name="Holt S."/>
            <person name="Cochrane G."/>
            <person name="Meng A."/>
            <person name="Brown T."/>
            <person name="Cohen L."/>
        </authorList>
    </citation>
    <scope>NUCLEOTIDE SEQUENCE</scope>
    <source>
        <strain evidence="11">CCMP3107</strain>
    </source>
</reference>
<dbReference type="SMART" id="SM00563">
    <property type="entry name" value="PlsC"/>
    <property type="match status" value="1"/>
</dbReference>
<sequence>MNSLFRSLFMFFLGFASVQSFTNPAQLQAPSRPLSHAGDISRASMSQTFSRVGLNNLYSSASDIAQTEEEPLEWKKMGPALSLGKLKLNVFGGWFLVMSCFGYAPVWLAGLGTVRLMHMVLKGWDPNLKMYDTVSQWWARVVLRTGGCWPSIEGAENMPPKDEAVMFVANHTSWFDIVCISLLMGSKPFKFVSKGELLKVPVMGTSLKWGGHVLISRESRKSQMETLKKGVDWLKKGVSLITFAEGTRSKNGRIKKFKRGAIKMALKGNTRIVPVSLVGMHRAFPAWAVMPICPGGRFMRVVVHPPVATEGRDEGEIMEEVFAAVRAGLPAEQQ</sequence>
<proteinExistence type="inferred from homology"/>
<feature type="domain" description="Phospholipid/glycerol acyltransferase" evidence="10">
    <location>
        <begin position="165"/>
        <end position="280"/>
    </location>
</feature>
<keyword evidence="7" id="KW-1208">Phospholipid metabolism</keyword>
<dbReference type="PANTHER" id="PTHR10434:SF64">
    <property type="entry name" value="1-ACYL-SN-GLYCEROL-3-PHOSPHATE ACYLTRANSFERASE-RELATED"/>
    <property type="match status" value="1"/>
</dbReference>
<comment type="pathway">
    <text evidence="1">Lipid metabolism.</text>
</comment>
<protein>
    <recommendedName>
        <fullName evidence="7">1-acyl-sn-glycerol-3-phosphate acyltransferase</fullName>
        <ecNumber evidence="7">2.3.1.51</ecNumber>
    </recommendedName>
</protein>
<dbReference type="AlphaFoldDB" id="A0A6V1PY80"/>
<keyword evidence="8" id="KW-1133">Transmembrane helix</keyword>
<comment type="similarity">
    <text evidence="2 7">Belongs to the 1-acyl-sn-glycerol-3-phosphate acyltransferase family.</text>
</comment>
<gene>
    <name evidence="11" type="ORF">HAKA00212_LOCUS9545</name>
</gene>
<keyword evidence="9" id="KW-0732">Signal</keyword>
<dbReference type="GO" id="GO:0006654">
    <property type="term" value="P:phosphatidic acid biosynthetic process"/>
    <property type="evidence" value="ECO:0007669"/>
    <property type="project" value="TreeGrafter"/>
</dbReference>
<dbReference type="GO" id="GO:0003841">
    <property type="term" value="F:1-acylglycerol-3-phosphate O-acyltransferase activity"/>
    <property type="evidence" value="ECO:0007669"/>
    <property type="project" value="UniProtKB-UniRule"/>
</dbReference>
<dbReference type="InterPro" id="IPR004552">
    <property type="entry name" value="AGP_acyltrans"/>
</dbReference>
<dbReference type="EMBL" id="HBIU01020440">
    <property type="protein sequence ID" value="CAE0630848.1"/>
    <property type="molecule type" value="Transcribed_RNA"/>
</dbReference>
<evidence type="ECO:0000256" key="1">
    <source>
        <dbReference type="ARBA" id="ARBA00005189"/>
    </source>
</evidence>
<dbReference type="InterPro" id="IPR002123">
    <property type="entry name" value="Plipid/glycerol_acylTrfase"/>
</dbReference>
<dbReference type="CDD" id="cd07989">
    <property type="entry name" value="LPLAT_AGPAT-like"/>
    <property type="match status" value="1"/>
</dbReference>
<keyword evidence="4 7" id="KW-0808">Transferase</keyword>
<evidence type="ECO:0000259" key="10">
    <source>
        <dbReference type="SMART" id="SM00563"/>
    </source>
</evidence>
<name>A0A6V1PY80_HETAK</name>
<dbReference type="GO" id="GO:0016020">
    <property type="term" value="C:membrane"/>
    <property type="evidence" value="ECO:0007669"/>
    <property type="project" value="InterPro"/>
</dbReference>
<comment type="domain">
    <text evidence="7">The HXXXXD motif is essential for acyltransferase activity and may constitute the binding site for the phosphate moiety of the glycerol-3-phosphate.</text>
</comment>
<evidence type="ECO:0000256" key="5">
    <source>
        <dbReference type="ARBA" id="ARBA00023098"/>
    </source>
</evidence>
<dbReference type="SUPFAM" id="SSF69593">
    <property type="entry name" value="Glycerol-3-phosphate (1)-acyltransferase"/>
    <property type="match status" value="1"/>
</dbReference>
<dbReference type="Pfam" id="PF01553">
    <property type="entry name" value="Acyltransferase"/>
    <property type="match status" value="1"/>
</dbReference>